<feature type="domain" description="Tyrosine specific protein phosphatases" evidence="3">
    <location>
        <begin position="206"/>
        <end position="275"/>
    </location>
</feature>
<proteinExistence type="predicted"/>
<evidence type="ECO:0000313" key="4">
    <source>
        <dbReference type="EMBL" id="KAK5826648.1"/>
    </source>
</evidence>
<dbReference type="InterPro" id="IPR029021">
    <property type="entry name" value="Prot-tyrosine_phosphatase-like"/>
</dbReference>
<feature type="compositionally biased region" description="Low complexity" evidence="1">
    <location>
        <begin position="296"/>
        <end position="305"/>
    </location>
</feature>
<feature type="transmembrane region" description="Helical" evidence="2">
    <location>
        <begin position="115"/>
        <end position="132"/>
    </location>
</feature>
<sequence>MKIFAEECIDPELNNTLVVIILKIDLEIDLENAYDRVRWEFIDASLQAAEMGLGLSVLIAIKATAWMLLYLFFSRFGFTVLAIPLLYASLISWLVSIASHPSIDLPMLLGKNPDGTFPILSTIMFSPYLYFARAFSMVRRFLSGEEPYSQICEGLYVGGWPASPRLLPPGNPAIIDCTSEFPRIKEFKGHSYLCVPTWDTRAPQPGQIESAVKWACRKRARNQPVYVHCAYGHGRSVAVMCALLVALGVVENWKAAEKYIRERRPCIKMNSLHYKALEEWSSSRLSSPKRNEELDVNSVSQSNSSGNTKASMVENKID</sequence>
<dbReference type="InterPro" id="IPR000387">
    <property type="entry name" value="Tyr_Pase_dom"/>
</dbReference>
<keyword evidence="2" id="KW-0812">Transmembrane</keyword>
<feature type="region of interest" description="Disordered" evidence="1">
    <location>
        <begin position="282"/>
        <end position="318"/>
    </location>
</feature>
<keyword evidence="2" id="KW-1133">Transmembrane helix</keyword>
<evidence type="ECO:0000256" key="1">
    <source>
        <dbReference type="SAM" id="MobiDB-lite"/>
    </source>
</evidence>
<dbReference type="PANTHER" id="PTHR47216:SF4">
    <property type="entry name" value="OS01G0859400 PROTEIN"/>
    <property type="match status" value="1"/>
</dbReference>
<comment type="caution">
    <text evidence="4">The sequence shown here is derived from an EMBL/GenBank/DDBJ whole genome shotgun (WGS) entry which is preliminary data.</text>
</comment>
<feature type="transmembrane region" description="Helical" evidence="2">
    <location>
        <begin position="53"/>
        <end position="73"/>
    </location>
</feature>
<dbReference type="Gene3D" id="3.90.190.10">
    <property type="entry name" value="Protein tyrosine phosphatase superfamily"/>
    <property type="match status" value="1"/>
</dbReference>
<gene>
    <name evidence="4" type="ORF">PVK06_021574</name>
</gene>
<protein>
    <recommendedName>
        <fullName evidence="3">Tyrosine specific protein phosphatases domain-containing protein</fullName>
    </recommendedName>
</protein>
<evidence type="ECO:0000256" key="2">
    <source>
        <dbReference type="SAM" id="Phobius"/>
    </source>
</evidence>
<keyword evidence="2" id="KW-0472">Membrane</keyword>
<dbReference type="Proteomes" id="UP001358586">
    <property type="component" value="Chromosome 6"/>
</dbReference>
<dbReference type="SUPFAM" id="SSF52799">
    <property type="entry name" value="(Phosphotyrosine protein) phosphatases II"/>
    <property type="match status" value="1"/>
</dbReference>
<reference evidence="4 5" key="1">
    <citation type="submission" date="2023-03" db="EMBL/GenBank/DDBJ databases">
        <title>WGS of Gossypium arboreum.</title>
        <authorList>
            <person name="Yu D."/>
        </authorList>
    </citation>
    <scope>NUCLEOTIDE SEQUENCE [LARGE SCALE GENOMIC DNA]</scope>
    <source>
        <tissue evidence="4">Leaf</tissue>
    </source>
</reference>
<feature type="transmembrane region" description="Helical" evidence="2">
    <location>
        <begin position="80"/>
        <end position="103"/>
    </location>
</feature>
<dbReference type="Pfam" id="PF00782">
    <property type="entry name" value="DSPc"/>
    <property type="match status" value="1"/>
</dbReference>
<keyword evidence="5" id="KW-1185">Reference proteome</keyword>
<dbReference type="EMBL" id="JARKNE010000006">
    <property type="protein sequence ID" value="KAK5826648.1"/>
    <property type="molecule type" value="Genomic_DNA"/>
</dbReference>
<accession>A0ABR0PQM8</accession>
<dbReference type="PROSITE" id="PS50056">
    <property type="entry name" value="TYR_PHOSPHATASE_2"/>
    <property type="match status" value="1"/>
</dbReference>
<dbReference type="InterPro" id="IPR020422">
    <property type="entry name" value="TYR_PHOSPHATASE_DUAL_dom"/>
</dbReference>
<dbReference type="InterPro" id="IPR000340">
    <property type="entry name" value="Dual-sp_phosphatase_cat-dom"/>
</dbReference>
<organism evidence="4 5">
    <name type="scientific">Gossypium arboreum</name>
    <name type="common">Tree cotton</name>
    <name type="synonym">Gossypium nanking</name>
    <dbReference type="NCBI Taxonomy" id="29729"/>
    <lineage>
        <taxon>Eukaryota</taxon>
        <taxon>Viridiplantae</taxon>
        <taxon>Streptophyta</taxon>
        <taxon>Embryophyta</taxon>
        <taxon>Tracheophyta</taxon>
        <taxon>Spermatophyta</taxon>
        <taxon>Magnoliopsida</taxon>
        <taxon>eudicotyledons</taxon>
        <taxon>Gunneridae</taxon>
        <taxon>Pentapetalae</taxon>
        <taxon>rosids</taxon>
        <taxon>malvids</taxon>
        <taxon>Malvales</taxon>
        <taxon>Malvaceae</taxon>
        <taxon>Malvoideae</taxon>
        <taxon>Gossypium</taxon>
    </lineage>
</organism>
<evidence type="ECO:0000313" key="5">
    <source>
        <dbReference type="Proteomes" id="UP001358586"/>
    </source>
</evidence>
<evidence type="ECO:0000259" key="3">
    <source>
        <dbReference type="PROSITE" id="PS50056"/>
    </source>
</evidence>
<dbReference type="PANTHER" id="PTHR47216">
    <property type="match status" value="1"/>
</dbReference>
<dbReference type="SMART" id="SM00195">
    <property type="entry name" value="DSPc"/>
    <property type="match status" value="1"/>
</dbReference>
<name>A0ABR0PQM8_GOSAR</name>
<dbReference type="CDD" id="cd14527">
    <property type="entry name" value="DSP_bac"/>
    <property type="match status" value="1"/>
</dbReference>